<keyword evidence="9" id="KW-1185">Reference proteome</keyword>
<evidence type="ECO:0000313" key="9">
    <source>
        <dbReference type="Proteomes" id="UP000633943"/>
    </source>
</evidence>
<keyword evidence="4 6" id="KW-0378">Hydrolase</keyword>
<evidence type="ECO:0000256" key="6">
    <source>
        <dbReference type="HAMAP-Rule" id="MF_00337"/>
    </source>
</evidence>
<dbReference type="NCBIfam" id="NF002141">
    <property type="entry name" value="PRK00977.1-5"/>
    <property type="match status" value="1"/>
</dbReference>
<evidence type="ECO:0000256" key="2">
    <source>
        <dbReference type="ARBA" id="ARBA00022490"/>
    </source>
</evidence>
<comment type="catalytic activity">
    <reaction evidence="6">
        <text>Exonucleolytic cleavage in either 5'- to 3'- or 3'- to 5'-direction to yield nucleoside 5'-phosphates.</text>
        <dbReference type="EC" id="3.1.11.6"/>
    </reaction>
</comment>
<dbReference type="GO" id="GO:0008855">
    <property type="term" value="F:exodeoxyribonuclease VII activity"/>
    <property type="evidence" value="ECO:0007669"/>
    <property type="project" value="UniProtKB-EC"/>
</dbReference>
<keyword evidence="5 6" id="KW-0269">Exonuclease</keyword>
<dbReference type="PANTHER" id="PTHR34137:SF1">
    <property type="entry name" value="EXODEOXYRIBONUCLEASE 7 SMALL SUBUNIT"/>
    <property type="match status" value="1"/>
</dbReference>
<dbReference type="RefSeq" id="WP_169202259.1">
    <property type="nucleotide sequence ID" value="NZ_CP059467.1"/>
</dbReference>
<dbReference type="SUPFAM" id="SSF116842">
    <property type="entry name" value="XseB-like"/>
    <property type="match status" value="1"/>
</dbReference>
<dbReference type="HAMAP" id="MF_00337">
    <property type="entry name" value="Exonuc_7_S"/>
    <property type="match status" value="1"/>
</dbReference>
<comment type="subunit">
    <text evidence="6">Heterooligomer composed of large and small subunits.</text>
</comment>
<dbReference type="NCBIfam" id="NF002140">
    <property type="entry name" value="PRK00977.1-4"/>
    <property type="match status" value="1"/>
</dbReference>
<evidence type="ECO:0000256" key="4">
    <source>
        <dbReference type="ARBA" id="ARBA00022801"/>
    </source>
</evidence>
<feature type="coiled-coil region" evidence="7">
    <location>
        <begin position="15"/>
        <end position="66"/>
    </location>
</feature>
<comment type="similarity">
    <text evidence="1 6">Belongs to the XseB family.</text>
</comment>
<comment type="caution">
    <text evidence="8">The sequence shown here is derived from an EMBL/GenBank/DDBJ whole genome shotgun (WGS) entry which is preliminary data.</text>
</comment>
<comment type="function">
    <text evidence="6">Bidirectionally degrades single-stranded DNA into large acid-insoluble oligonucleotides, which are then degraded further into small acid-soluble oligonucleotides.</text>
</comment>
<dbReference type="InterPro" id="IPR037004">
    <property type="entry name" value="Exonuc_VII_ssu_sf"/>
</dbReference>
<evidence type="ECO:0000313" key="8">
    <source>
        <dbReference type="EMBL" id="NMG15608.1"/>
    </source>
</evidence>
<comment type="subcellular location">
    <subcellularLocation>
        <location evidence="6">Cytoplasm</location>
    </subcellularLocation>
</comment>
<evidence type="ECO:0000256" key="3">
    <source>
        <dbReference type="ARBA" id="ARBA00022722"/>
    </source>
</evidence>
<proteinExistence type="inferred from homology"/>
<evidence type="ECO:0000256" key="5">
    <source>
        <dbReference type="ARBA" id="ARBA00022839"/>
    </source>
</evidence>
<dbReference type="InterPro" id="IPR003761">
    <property type="entry name" value="Exonuc_VII_S"/>
</dbReference>
<evidence type="ECO:0000256" key="1">
    <source>
        <dbReference type="ARBA" id="ARBA00009998"/>
    </source>
</evidence>
<dbReference type="Gene3D" id="1.10.287.1040">
    <property type="entry name" value="Exonuclease VII, small subunit"/>
    <property type="match status" value="1"/>
</dbReference>
<dbReference type="PANTHER" id="PTHR34137">
    <property type="entry name" value="EXODEOXYRIBONUCLEASE 7 SMALL SUBUNIT"/>
    <property type="match status" value="1"/>
</dbReference>
<dbReference type="Proteomes" id="UP000633943">
    <property type="component" value="Unassembled WGS sequence"/>
</dbReference>
<keyword evidence="2 6" id="KW-0963">Cytoplasm</keyword>
<dbReference type="EMBL" id="WTVP01000018">
    <property type="protein sequence ID" value="NMG15608.1"/>
    <property type="molecule type" value="Genomic_DNA"/>
</dbReference>
<reference evidence="8 9" key="1">
    <citation type="submission" date="2019-12" db="EMBL/GenBank/DDBJ databases">
        <title>Comparative genomics gives insights into the taxonomy of the Azoarcus-Aromatoleum group and reveals separate origins of nif in the plant-associated Azoarcus and non-plant-associated Aromatoleum sub-groups.</title>
        <authorList>
            <person name="Lafos M."/>
            <person name="Maluk M."/>
            <person name="Batista M."/>
            <person name="Junghare M."/>
            <person name="Carmona M."/>
            <person name="Faoro H."/>
            <person name="Cruz L.M."/>
            <person name="Battistoni F."/>
            <person name="De Souza E."/>
            <person name="Pedrosa F."/>
            <person name="Chen W.-M."/>
            <person name="Poole P.S."/>
            <person name="Dixon R.A."/>
            <person name="James E.K."/>
        </authorList>
    </citation>
    <scope>NUCLEOTIDE SEQUENCE [LARGE SCALE GENOMIC DNA]</scope>
    <source>
        <strain evidence="8 9">PbN1</strain>
    </source>
</reference>
<keyword evidence="7" id="KW-0175">Coiled coil</keyword>
<keyword evidence="3 6" id="KW-0540">Nuclease</keyword>
<organism evidence="8 9">
    <name type="scientific">Aromatoleum bremense</name>
    <dbReference type="NCBI Taxonomy" id="76115"/>
    <lineage>
        <taxon>Bacteria</taxon>
        <taxon>Pseudomonadati</taxon>
        <taxon>Pseudomonadota</taxon>
        <taxon>Betaproteobacteria</taxon>
        <taxon>Rhodocyclales</taxon>
        <taxon>Rhodocyclaceae</taxon>
        <taxon>Aromatoleum</taxon>
    </lineage>
</organism>
<dbReference type="NCBIfam" id="TIGR01280">
    <property type="entry name" value="xseB"/>
    <property type="match status" value="1"/>
</dbReference>
<protein>
    <recommendedName>
        <fullName evidence="6">Exodeoxyribonuclease 7 small subunit</fullName>
        <ecNumber evidence="6">3.1.11.6</ecNumber>
    </recommendedName>
    <alternativeName>
        <fullName evidence="6">Exodeoxyribonuclease VII small subunit</fullName>
        <shortName evidence="6">Exonuclease VII small subunit</shortName>
    </alternativeName>
</protein>
<dbReference type="PIRSF" id="PIRSF006488">
    <property type="entry name" value="Exonuc_VII_S"/>
    <property type="match status" value="1"/>
</dbReference>
<gene>
    <name evidence="6" type="primary">xseB</name>
    <name evidence="8" type="ORF">GPA24_08635</name>
</gene>
<dbReference type="EC" id="3.1.11.6" evidence="6"/>
<evidence type="ECO:0000256" key="7">
    <source>
        <dbReference type="SAM" id="Coils"/>
    </source>
</evidence>
<accession>A0ABX1NUM2</accession>
<name>A0ABX1NUM2_9RHOO</name>
<sequence length="81" mass="9049">MAKAPTAPKSFESAIAELEAIVQEMENGAISLEQALERYQRGANLLKHCQETLQAAEQRVRQLENDVLAPLNPAEDMRDQE</sequence>
<dbReference type="Pfam" id="PF02609">
    <property type="entry name" value="Exonuc_VII_S"/>
    <property type="match status" value="1"/>
</dbReference>